<proteinExistence type="predicted"/>
<name>A0A0B6Z9X7_9EUPU</name>
<feature type="transmembrane region" description="Helical" evidence="1">
    <location>
        <begin position="29"/>
        <end position="49"/>
    </location>
</feature>
<reference evidence="2" key="1">
    <citation type="submission" date="2014-12" db="EMBL/GenBank/DDBJ databases">
        <title>Insight into the proteome of Arion vulgaris.</title>
        <authorList>
            <person name="Aradska J."/>
            <person name="Bulat T."/>
            <person name="Smidak R."/>
            <person name="Sarate P."/>
            <person name="Gangsoo J."/>
            <person name="Sialana F."/>
            <person name="Bilban M."/>
            <person name="Lubec G."/>
        </authorList>
    </citation>
    <scope>NUCLEOTIDE SEQUENCE</scope>
    <source>
        <tissue evidence="2">Skin</tissue>
    </source>
</reference>
<protein>
    <recommendedName>
        <fullName evidence="3">Up-regulated during skeletal muscle growth protein 5</fullName>
    </recommendedName>
</protein>
<dbReference type="InterPro" id="IPR009125">
    <property type="entry name" value="ATPMK"/>
</dbReference>
<evidence type="ECO:0000313" key="2">
    <source>
        <dbReference type="EMBL" id="CEK64756.1"/>
    </source>
</evidence>
<keyword evidence="1" id="KW-1133">Transmembrane helix</keyword>
<gene>
    <name evidence="2" type="primary">ORF52818</name>
</gene>
<dbReference type="AlphaFoldDB" id="A0A0B6Z9X7"/>
<organism evidence="2">
    <name type="scientific">Arion vulgaris</name>
    <dbReference type="NCBI Taxonomy" id="1028688"/>
    <lineage>
        <taxon>Eukaryota</taxon>
        <taxon>Metazoa</taxon>
        <taxon>Spiralia</taxon>
        <taxon>Lophotrochozoa</taxon>
        <taxon>Mollusca</taxon>
        <taxon>Gastropoda</taxon>
        <taxon>Heterobranchia</taxon>
        <taxon>Euthyneura</taxon>
        <taxon>Panpulmonata</taxon>
        <taxon>Eupulmonata</taxon>
        <taxon>Stylommatophora</taxon>
        <taxon>Helicina</taxon>
        <taxon>Arionoidea</taxon>
        <taxon>Arionidae</taxon>
        <taxon>Arion</taxon>
    </lineage>
</organism>
<dbReference type="Pfam" id="PF14960">
    <property type="entry name" value="ATP_synth_reg"/>
    <property type="match status" value="1"/>
</dbReference>
<accession>A0A0B6Z9X7</accession>
<dbReference type="PRINTS" id="PR01821">
    <property type="entry name" value="DAPIT"/>
</dbReference>
<keyword evidence="1" id="KW-0472">Membrane</keyword>
<sequence length="59" mass="6747">MASDFVPESEINLTGFQKYFNSYTRRGRFNWAVATYGTLFGSIILYKLLKKKPKAVAAH</sequence>
<keyword evidence="1" id="KW-0812">Transmembrane</keyword>
<dbReference type="EMBL" id="HACG01017891">
    <property type="protein sequence ID" value="CEK64756.1"/>
    <property type="molecule type" value="Transcribed_RNA"/>
</dbReference>
<evidence type="ECO:0000256" key="1">
    <source>
        <dbReference type="SAM" id="Phobius"/>
    </source>
</evidence>
<evidence type="ECO:0008006" key="3">
    <source>
        <dbReference type="Google" id="ProtNLM"/>
    </source>
</evidence>